<evidence type="ECO:0000256" key="4">
    <source>
        <dbReference type="ARBA" id="ARBA00022475"/>
    </source>
</evidence>
<dbReference type="Proteomes" id="UP001518872">
    <property type="component" value="Unassembled WGS sequence"/>
</dbReference>
<dbReference type="Gene3D" id="1.20.1250.20">
    <property type="entry name" value="MFS general substrate transporter like domains"/>
    <property type="match status" value="1"/>
</dbReference>
<evidence type="ECO:0000313" key="10">
    <source>
        <dbReference type="EMBL" id="MBM7080472.1"/>
    </source>
</evidence>
<keyword evidence="5 8" id="KW-0812">Transmembrane</keyword>
<evidence type="ECO:0000256" key="8">
    <source>
        <dbReference type="SAM" id="Phobius"/>
    </source>
</evidence>
<name>A0ABS2J1P7_9ACTN</name>
<keyword evidence="4" id="KW-1003">Cell membrane</keyword>
<feature type="transmembrane region" description="Helical" evidence="8">
    <location>
        <begin position="102"/>
        <end position="126"/>
    </location>
</feature>
<dbReference type="SUPFAM" id="SSF103473">
    <property type="entry name" value="MFS general substrate transporter"/>
    <property type="match status" value="1"/>
</dbReference>
<feature type="transmembrane region" description="Helical" evidence="8">
    <location>
        <begin position="227"/>
        <end position="244"/>
    </location>
</feature>
<evidence type="ECO:0000256" key="5">
    <source>
        <dbReference type="ARBA" id="ARBA00022692"/>
    </source>
</evidence>
<dbReference type="EMBL" id="JAFEUC010000019">
    <property type="protein sequence ID" value="MBM7080472.1"/>
    <property type="molecule type" value="Genomic_DNA"/>
</dbReference>
<dbReference type="NCBIfam" id="TIGR00711">
    <property type="entry name" value="efflux_EmrB"/>
    <property type="match status" value="1"/>
</dbReference>
<keyword evidence="3" id="KW-0813">Transport</keyword>
<dbReference type="PRINTS" id="PR01036">
    <property type="entry name" value="TCRTETB"/>
</dbReference>
<keyword evidence="11" id="KW-1185">Reference proteome</keyword>
<accession>A0ABS2J1P7</accession>
<keyword evidence="6 8" id="KW-1133">Transmembrane helix</keyword>
<dbReference type="PANTHER" id="PTHR42718:SF9">
    <property type="entry name" value="MAJOR FACILITATOR SUPERFAMILY MULTIDRUG TRANSPORTER MFSC"/>
    <property type="match status" value="1"/>
</dbReference>
<feature type="domain" description="Major facilitator superfamily (MFS) profile" evidence="9">
    <location>
        <begin position="11"/>
        <end position="516"/>
    </location>
</feature>
<feature type="transmembrane region" description="Helical" evidence="8">
    <location>
        <begin position="165"/>
        <end position="184"/>
    </location>
</feature>
<keyword evidence="7 8" id="KW-0472">Membrane</keyword>
<dbReference type="InterPro" id="IPR036259">
    <property type="entry name" value="MFS_trans_sf"/>
</dbReference>
<evidence type="ECO:0000313" key="11">
    <source>
        <dbReference type="Proteomes" id="UP001518872"/>
    </source>
</evidence>
<protein>
    <submittedName>
        <fullName evidence="10">DHA2 family efflux MFS transporter permease subunit</fullName>
    </submittedName>
</protein>
<evidence type="ECO:0000256" key="6">
    <source>
        <dbReference type="ARBA" id="ARBA00022989"/>
    </source>
</evidence>
<proteinExistence type="inferred from homology"/>
<feature type="transmembrane region" description="Helical" evidence="8">
    <location>
        <begin position="298"/>
        <end position="318"/>
    </location>
</feature>
<evidence type="ECO:0000256" key="3">
    <source>
        <dbReference type="ARBA" id="ARBA00022448"/>
    </source>
</evidence>
<dbReference type="Gene3D" id="1.20.1720.10">
    <property type="entry name" value="Multidrug resistance protein D"/>
    <property type="match status" value="1"/>
</dbReference>
<dbReference type="PROSITE" id="PS50850">
    <property type="entry name" value="MFS"/>
    <property type="match status" value="1"/>
</dbReference>
<feature type="transmembrane region" description="Helical" evidence="8">
    <location>
        <begin position="46"/>
        <end position="64"/>
    </location>
</feature>
<dbReference type="InterPro" id="IPR011701">
    <property type="entry name" value="MFS"/>
</dbReference>
<dbReference type="CDD" id="cd17321">
    <property type="entry name" value="MFS_MMR_MDR_like"/>
    <property type="match status" value="1"/>
</dbReference>
<organism evidence="10 11">
    <name type="scientific">Micromonospora humida</name>
    <dbReference type="NCBI Taxonomy" id="2809018"/>
    <lineage>
        <taxon>Bacteria</taxon>
        <taxon>Bacillati</taxon>
        <taxon>Actinomycetota</taxon>
        <taxon>Actinomycetes</taxon>
        <taxon>Micromonosporales</taxon>
        <taxon>Micromonosporaceae</taxon>
        <taxon>Micromonospora</taxon>
    </lineage>
</organism>
<dbReference type="InterPro" id="IPR004638">
    <property type="entry name" value="EmrB-like"/>
</dbReference>
<feature type="transmembrane region" description="Helical" evidence="8">
    <location>
        <begin position="76"/>
        <end position="96"/>
    </location>
</feature>
<sequence length="547" mass="57125">MSRLRGNPWAVLATLSIGFFMTLLDLTIVNIAIPDVMSDLGASFNQVLWVISAYSLVLAVLLITTGRLGDLKGPRLLFLTGTAVFTVASIVCGAAQNPGQLIGARAVQGIGAAMMVPQTLAMIIGIFPPQRRGTAMGVWGAVAGVATISGPTLGGLLVSTFGWRSIFFVNVPLGIAVLVLTPLLIPNMKPDRKHSFDVVGVLIATAALFCVVFALNEGERYDWSVQIWALLAAGLVLIGVFIAHQRTKQDDEPLVPFALFRDRNYTIMSINAAVVSMAMLGLVLPMNLYLQQVLGMDALHAGLTLAPSPLVAIIVSPFAGRLSDRIGGKFVLLFGLTMYAIGMVILVSLAQLDSKWYTFVPGLLVAGLGTGSLLAPMATEAMRGVNPRLAGAASGLNNTVRQLGSVLGLAIVGALIQSRLATTVRQEATAQAGQLPADVRDRFVDAGVQAGAGGPGGIFGHLPGDLPDQLRAQIATVFTNVYDHAFLSMLKTNFLFPIAIVVVAAVLTTFVRRRPPAPAPTPPGTAVPAPAPAAAAAVAASTEGSRS</sequence>
<comment type="caution">
    <text evidence="10">The sequence shown here is derived from an EMBL/GenBank/DDBJ whole genome shotgun (WGS) entry which is preliminary data.</text>
</comment>
<feature type="transmembrane region" description="Helical" evidence="8">
    <location>
        <begin position="12"/>
        <end position="34"/>
    </location>
</feature>
<feature type="transmembrane region" description="Helical" evidence="8">
    <location>
        <begin position="330"/>
        <end position="350"/>
    </location>
</feature>
<evidence type="ECO:0000256" key="2">
    <source>
        <dbReference type="ARBA" id="ARBA00008537"/>
    </source>
</evidence>
<evidence type="ECO:0000256" key="1">
    <source>
        <dbReference type="ARBA" id="ARBA00004651"/>
    </source>
</evidence>
<dbReference type="PANTHER" id="PTHR42718">
    <property type="entry name" value="MAJOR FACILITATOR SUPERFAMILY MULTIDRUG TRANSPORTER MFSC"/>
    <property type="match status" value="1"/>
</dbReference>
<reference evidence="10 11" key="1">
    <citation type="submission" date="2021-02" db="EMBL/GenBank/DDBJ databases">
        <authorList>
            <person name="Ra J.-S."/>
        </authorList>
    </citation>
    <scope>NUCLEOTIDE SEQUENCE [LARGE SCALE GENOMIC DNA]</scope>
    <source>
        <strain evidence="10 11">MMS20-R1-14</strain>
    </source>
</reference>
<dbReference type="RefSeq" id="WP_204928207.1">
    <property type="nucleotide sequence ID" value="NZ_JAFEUC010000019.1"/>
</dbReference>
<feature type="transmembrane region" description="Helical" evidence="8">
    <location>
        <begin position="265"/>
        <end position="286"/>
    </location>
</feature>
<feature type="transmembrane region" description="Helical" evidence="8">
    <location>
        <begin position="494"/>
        <end position="511"/>
    </location>
</feature>
<feature type="transmembrane region" description="Helical" evidence="8">
    <location>
        <begin position="138"/>
        <end position="159"/>
    </location>
</feature>
<evidence type="ECO:0000256" key="7">
    <source>
        <dbReference type="ARBA" id="ARBA00023136"/>
    </source>
</evidence>
<gene>
    <name evidence="10" type="ORF">JQX11_29565</name>
</gene>
<dbReference type="Pfam" id="PF07690">
    <property type="entry name" value="MFS_1"/>
    <property type="match status" value="1"/>
</dbReference>
<comment type="similarity">
    <text evidence="2">Belongs to the major facilitator superfamily. EmrB family.</text>
</comment>
<evidence type="ECO:0000259" key="9">
    <source>
        <dbReference type="PROSITE" id="PS50850"/>
    </source>
</evidence>
<feature type="transmembrane region" description="Helical" evidence="8">
    <location>
        <begin position="196"/>
        <end position="215"/>
    </location>
</feature>
<dbReference type="InterPro" id="IPR020846">
    <property type="entry name" value="MFS_dom"/>
</dbReference>
<comment type="subcellular location">
    <subcellularLocation>
        <location evidence="1">Cell membrane</location>
        <topology evidence="1">Multi-pass membrane protein</topology>
    </subcellularLocation>
</comment>
<feature type="transmembrane region" description="Helical" evidence="8">
    <location>
        <begin position="356"/>
        <end position="378"/>
    </location>
</feature>